<accession>A0A803MHW8</accession>
<evidence type="ECO:0000313" key="1">
    <source>
        <dbReference type="EnsemblPlants" id="AUR62029716-RA:cds"/>
    </source>
</evidence>
<dbReference type="OMA" id="NWVAWAN"/>
<dbReference type="Proteomes" id="UP000596660">
    <property type="component" value="Unplaced"/>
</dbReference>
<keyword evidence="2" id="KW-1185">Reference proteome</keyword>
<organism evidence="1 2">
    <name type="scientific">Chenopodium quinoa</name>
    <name type="common">Quinoa</name>
    <dbReference type="NCBI Taxonomy" id="63459"/>
    <lineage>
        <taxon>Eukaryota</taxon>
        <taxon>Viridiplantae</taxon>
        <taxon>Streptophyta</taxon>
        <taxon>Embryophyta</taxon>
        <taxon>Tracheophyta</taxon>
        <taxon>Spermatophyta</taxon>
        <taxon>Magnoliopsida</taxon>
        <taxon>eudicotyledons</taxon>
        <taxon>Gunneridae</taxon>
        <taxon>Pentapetalae</taxon>
        <taxon>Caryophyllales</taxon>
        <taxon>Chenopodiaceae</taxon>
        <taxon>Chenopodioideae</taxon>
        <taxon>Atripliceae</taxon>
        <taxon>Chenopodium</taxon>
    </lineage>
</organism>
<dbReference type="AlphaFoldDB" id="A0A803MHW8"/>
<protein>
    <submittedName>
        <fullName evidence="1">Uncharacterized protein</fullName>
    </submittedName>
</protein>
<dbReference type="PANTHER" id="PTHR33116:SF78">
    <property type="entry name" value="OS12G0587133 PROTEIN"/>
    <property type="match status" value="1"/>
</dbReference>
<proteinExistence type="predicted"/>
<dbReference type="Gramene" id="AUR62029716-RA">
    <property type="protein sequence ID" value="AUR62029716-RA:cds"/>
    <property type="gene ID" value="AUR62029716"/>
</dbReference>
<reference evidence="1" key="1">
    <citation type="journal article" date="2017" name="Nature">
        <title>The genome of Chenopodium quinoa.</title>
        <authorList>
            <person name="Jarvis D.E."/>
            <person name="Ho Y.S."/>
            <person name="Lightfoot D.J."/>
            <person name="Schmoeckel S.M."/>
            <person name="Li B."/>
            <person name="Borm T.J.A."/>
            <person name="Ohyanagi H."/>
            <person name="Mineta K."/>
            <person name="Michell C.T."/>
            <person name="Saber N."/>
            <person name="Kharbatia N.M."/>
            <person name="Rupper R.R."/>
            <person name="Sharp A.R."/>
            <person name="Dally N."/>
            <person name="Boughton B.A."/>
            <person name="Woo Y.H."/>
            <person name="Gao G."/>
            <person name="Schijlen E.G.W.M."/>
            <person name="Guo X."/>
            <person name="Momin A.A."/>
            <person name="Negrao S."/>
            <person name="Al-Babili S."/>
            <person name="Gehring C."/>
            <person name="Roessner U."/>
            <person name="Jung C."/>
            <person name="Murphy K."/>
            <person name="Arold S.T."/>
            <person name="Gojobori T."/>
            <person name="van der Linden C.G."/>
            <person name="van Loo E.N."/>
            <person name="Jellen E.N."/>
            <person name="Maughan P.J."/>
            <person name="Tester M."/>
        </authorList>
    </citation>
    <scope>NUCLEOTIDE SEQUENCE [LARGE SCALE GENOMIC DNA]</scope>
    <source>
        <strain evidence="1">cv. PI 614886</strain>
    </source>
</reference>
<dbReference type="EnsemblPlants" id="AUR62029716-RA">
    <property type="protein sequence ID" value="AUR62029716-RA:cds"/>
    <property type="gene ID" value="AUR62029716"/>
</dbReference>
<sequence length="185" mass="21139">MYKLARKIQLTKRGIKRWSLDKRSEWNGEWDKFESDLLEAQLALEDDGNAEEFIRIRKDSNVAALKHILDIYCRASSQVINQSKSTLLASLNSKEEDVNRFSEILGISKSSNFGVYLGILAYFGTTKKEIFGFMVDRVKERLNAWNSMFLSHAGRLTLIKSVLSCLGTYVLSVFKCPMGILKKDK</sequence>
<evidence type="ECO:0000313" key="2">
    <source>
        <dbReference type="Proteomes" id="UP000596660"/>
    </source>
</evidence>
<dbReference type="PANTHER" id="PTHR33116">
    <property type="entry name" value="REVERSE TRANSCRIPTASE ZINC-BINDING DOMAIN-CONTAINING PROTEIN-RELATED-RELATED"/>
    <property type="match status" value="1"/>
</dbReference>
<name>A0A803MHW8_CHEQI</name>
<reference evidence="1" key="2">
    <citation type="submission" date="2021-03" db="UniProtKB">
        <authorList>
            <consortium name="EnsemblPlants"/>
        </authorList>
    </citation>
    <scope>IDENTIFICATION</scope>
</reference>